<keyword evidence="1" id="KW-1133">Transmembrane helix</keyword>
<dbReference type="Proteomes" id="UP000235145">
    <property type="component" value="Unassembled WGS sequence"/>
</dbReference>
<keyword evidence="1" id="KW-0812">Transmembrane</keyword>
<name>A0A9R1UWN0_LACSA</name>
<keyword evidence="1" id="KW-0472">Membrane</keyword>
<proteinExistence type="predicted"/>
<dbReference type="EMBL" id="NBSK02000007">
    <property type="protein sequence ID" value="KAJ0195181.1"/>
    <property type="molecule type" value="Genomic_DNA"/>
</dbReference>
<evidence type="ECO:0000256" key="1">
    <source>
        <dbReference type="SAM" id="Phobius"/>
    </source>
</evidence>
<evidence type="ECO:0000313" key="4">
    <source>
        <dbReference type="Proteomes" id="UP000235145"/>
    </source>
</evidence>
<keyword evidence="2" id="KW-0732">Signal</keyword>
<evidence type="ECO:0000313" key="3">
    <source>
        <dbReference type="EMBL" id="KAJ0195181.1"/>
    </source>
</evidence>
<sequence length="102" mass="11381">MAVNRMLLVTAIAAMFAVFVGIVCPNVRAQSMAPAPAPSSDGNCIRIDDWRITSNLPYPSFGRLPVWSLLIISFTCIISFEFASNYNQNYYTMTNAIIKFYS</sequence>
<comment type="caution">
    <text evidence="3">The sequence shown here is derived from an EMBL/GenBank/DDBJ whole genome shotgun (WGS) entry which is preliminary data.</text>
</comment>
<dbReference type="AlphaFoldDB" id="A0A9R1UWN0"/>
<feature type="signal peptide" evidence="2">
    <location>
        <begin position="1"/>
        <end position="29"/>
    </location>
</feature>
<feature type="chain" id="PRO_5040180535" evidence="2">
    <location>
        <begin position="30"/>
        <end position="102"/>
    </location>
</feature>
<feature type="transmembrane region" description="Helical" evidence="1">
    <location>
        <begin position="64"/>
        <end position="83"/>
    </location>
</feature>
<organism evidence="3 4">
    <name type="scientific">Lactuca sativa</name>
    <name type="common">Garden lettuce</name>
    <dbReference type="NCBI Taxonomy" id="4236"/>
    <lineage>
        <taxon>Eukaryota</taxon>
        <taxon>Viridiplantae</taxon>
        <taxon>Streptophyta</taxon>
        <taxon>Embryophyta</taxon>
        <taxon>Tracheophyta</taxon>
        <taxon>Spermatophyta</taxon>
        <taxon>Magnoliopsida</taxon>
        <taxon>eudicotyledons</taxon>
        <taxon>Gunneridae</taxon>
        <taxon>Pentapetalae</taxon>
        <taxon>asterids</taxon>
        <taxon>campanulids</taxon>
        <taxon>Asterales</taxon>
        <taxon>Asteraceae</taxon>
        <taxon>Cichorioideae</taxon>
        <taxon>Cichorieae</taxon>
        <taxon>Lactucinae</taxon>
        <taxon>Lactuca</taxon>
    </lineage>
</organism>
<accession>A0A9R1UWN0</accession>
<evidence type="ECO:0000256" key="2">
    <source>
        <dbReference type="SAM" id="SignalP"/>
    </source>
</evidence>
<gene>
    <name evidence="3" type="ORF">LSAT_V11C700343290</name>
</gene>
<protein>
    <submittedName>
        <fullName evidence="3">Uncharacterized protein</fullName>
    </submittedName>
</protein>
<keyword evidence="4" id="KW-1185">Reference proteome</keyword>
<reference evidence="3 4" key="1">
    <citation type="journal article" date="2017" name="Nat. Commun.">
        <title>Genome assembly with in vitro proximity ligation data and whole-genome triplication in lettuce.</title>
        <authorList>
            <person name="Reyes-Chin-Wo S."/>
            <person name="Wang Z."/>
            <person name="Yang X."/>
            <person name="Kozik A."/>
            <person name="Arikit S."/>
            <person name="Song C."/>
            <person name="Xia L."/>
            <person name="Froenicke L."/>
            <person name="Lavelle D.O."/>
            <person name="Truco M.J."/>
            <person name="Xia R."/>
            <person name="Zhu S."/>
            <person name="Xu C."/>
            <person name="Xu H."/>
            <person name="Xu X."/>
            <person name="Cox K."/>
            <person name="Korf I."/>
            <person name="Meyers B.C."/>
            <person name="Michelmore R.W."/>
        </authorList>
    </citation>
    <scope>NUCLEOTIDE SEQUENCE [LARGE SCALE GENOMIC DNA]</scope>
    <source>
        <strain evidence="4">cv. Salinas</strain>
        <tissue evidence="3">Seedlings</tissue>
    </source>
</reference>